<evidence type="ECO:0000313" key="2">
    <source>
        <dbReference type="EMBL" id="GFG48793.1"/>
    </source>
</evidence>
<dbReference type="GO" id="GO:0016151">
    <property type="term" value="F:nickel cation binding"/>
    <property type="evidence" value="ECO:0007669"/>
    <property type="project" value="InterPro"/>
</dbReference>
<dbReference type="EMBL" id="BLKS01000001">
    <property type="protein sequence ID" value="GFG48793.1"/>
    <property type="molecule type" value="Genomic_DNA"/>
</dbReference>
<comment type="caution">
    <text evidence="3">The sequence shown here is derived from an EMBL/GenBank/DDBJ whole genome shotgun (WGS) entry which is preliminary data.</text>
</comment>
<protein>
    <submittedName>
        <fullName evidence="3">Urease accessory protein</fullName>
    </submittedName>
</protein>
<reference evidence="3 4" key="1">
    <citation type="submission" date="2017-10" db="EMBL/GenBank/DDBJ databases">
        <title>The new phylogeny of genus Mycobacterium.</title>
        <authorList>
            <person name="Tortoli E."/>
            <person name="Trovato A."/>
            <person name="Cirillo D.M."/>
        </authorList>
    </citation>
    <scope>NUCLEOTIDE SEQUENCE [LARGE SCALE GENOMIC DNA]</scope>
    <source>
        <strain evidence="3 4">CCUG37673</strain>
    </source>
</reference>
<dbReference type="AlphaFoldDB" id="A0A2A7MXL9"/>
<dbReference type="RefSeq" id="WP_097941744.1">
    <property type="nucleotide sequence ID" value="NZ_BLKS01000001.1"/>
</dbReference>
<dbReference type="Proteomes" id="UP000465302">
    <property type="component" value="Unassembled WGS sequence"/>
</dbReference>
<dbReference type="Proteomes" id="UP000220914">
    <property type="component" value="Unassembled WGS sequence"/>
</dbReference>
<gene>
    <name evidence="3" type="ORF">CQY20_19605</name>
    <name evidence="2" type="ORF">MAGR_02340</name>
</gene>
<sequence length="211" mass="22017">MHSDVLIVARAGLWPRLECAGGIAARATETDTIHLVSTAATPLGGDTIVVRVVVEPGARLRVRTAAATVALPGRGTAESTAHWHLEVAGTLDVDTEPTVVAGGSRHTSSTRLSITGAGRVRLRERVQIGRTDERQGFWSGILHADVDGAALLRHRVELGDGTVAHDELGAPLACVSELRYPDAHADAPGCVLELAHGGCLATWQGDRLGAA</sequence>
<evidence type="ECO:0000256" key="1">
    <source>
        <dbReference type="ARBA" id="ARBA00023186"/>
    </source>
</evidence>
<name>A0A2A7MXL9_MYCAG</name>
<reference evidence="2" key="3">
    <citation type="submission" date="2020-02" db="EMBL/GenBank/DDBJ databases">
        <authorList>
            <person name="Matsumoto Y."/>
            <person name="Motooka D."/>
            <person name="Nakamura S."/>
        </authorList>
    </citation>
    <scope>NUCLEOTIDE SEQUENCE</scope>
    <source>
        <strain evidence="2">JCM 6377</strain>
    </source>
</reference>
<dbReference type="Pfam" id="PF01774">
    <property type="entry name" value="UreD"/>
    <property type="match status" value="1"/>
</dbReference>
<keyword evidence="1" id="KW-0143">Chaperone</keyword>
<dbReference type="InterPro" id="IPR002669">
    <property type="entry name" value="UreD"/>
</dbReference>
<dbReference type="EMBL" id="PDCP01000036">
    <property type="protein sequence ID" value="PEG36263.1"/>
    <property type="molecule type" value="Genomic_DNA"/>
</dbReference>
<dbReference type="OrthoDB" id="8677206at2"/>
<organism evidence="3 4">
    <name type="scientific">Mycolicibacterium agri</name>
    <name type="common">Mycobacterium agri</name>
    <dbReference type="NCBI Taxonomy" id="36811"/>
    <lineage>
        <taxon>Bacteria</taxon>
        <taxon>Bacillati</taxon>
        <taxon>Actinomycetota</taxon>
        <taxon>Actinomycetes</taxon>
        <taxon>Mycobacteriales</taxon>
        <taxon>Mycobacteriaceae</taxon>
        <taxon>Mycolicibacterium</taxon>
    </lineage>
</organism>
<reference evidence="2 5" key="2">
    <citation type="journal article" date="2019" name="Emerg. Microbes Infect.">
        <title>Comprehensive subspecies identification of 175 nontuberculous mycobacteria species based on 7547 genomic profiles.</title>
        <authorList>
            <person name="Matsumoto Y."/>
            <person name="Kinjo T."/>
            <person name="Motooka D."/>
            <person name="Nabeya D."/>
            <person name="Jung N."/>
            <person name="Uechi K."/>
            <person name="Horii T."/>
            <person name="Iida T."/>
            <person name="Fujita J."/>
            <person name="Nakamura S."/>
        </authorList>
    </citation>
    <scope>NUCLEOTIDE SEQUENCE [LARGE SCALE GENOMIC DNA]</scope>
    <source>
        <strain evidence="2 5">JCM 6377</strain>
    </source>
</reference>
<keyword evidence="4" id="KW-1185">Reference proteome</keyword>
<evidence type="ECO:0000313" key="5">
    <source>
        <dbReference type="Proteomes" id="UP000465302"/>
    </source>
</evidence>
<proteinExistence type="predicted"/>
<evidence type="ECO:0000313" key="3">
    <source>
        <dbReference type="EMBL" id="PEG36263.1"/>
    </source>
</evidence>
<accession>A0A2A7MXL9</accession>
<evidence type="ECO:0000313" key="4">
    <source>
        <dbReference type="Proteomes" id="UP000220914"/>
    </source>
</evidence>